<keyword evidence="2" id="KW-1185">Reference proteome</keyword>
<dbReference type="EMBL" id="JACVVK020000239">
    <property type="protein sequence ID" value="KAK7482704.1"/>
    <property type="molecule type" value="Genomic_DNA"/>
</dbReference>
<evidence type="ECO:0000313" key="2">
    <source>
        <dbReference type="Proteomes" id="UP001519460"/>
    </source>
</evidence>
<reference evidence="1 2" key="1">
    <citation type="journal article" date="2023" name="Sci. Data">
        <title>Genome assembly of the Korean intertidal mud-creeper Batillaria attramentaria.</title>
        <authorList>
            <person name="Patra A.K."/>
            <person name="Ho P.T."/>
            <person name="Jun S."/>
            <person name="Lee S.J."/>
            <person name="Kim Y."/>
            <person name="Won Y.J."/>
        </authorList>
    </citation>
    <scope>NUCLEOTIDE SEQUENCE [LARGE SCALE GENOMIC DNA]</scope>
    <source>
        <strain evidence="1">Wonlab-2016</strain>
    </source>
</reference>
<dbReference type="Proteomes" id="UP001519460">
    <property type="component" value="Unassembled WGS sequence"/>
</dbReference>
<proteinExistence type="predicted"/>
<sequence length="158" mass="18973">MWMDTSTRWHSRTPFDLIFQRAEQQGVQCAVEGGSIAVRTVESMFRYFGELTCRFAPFPEVVTGCEVFHNDVFVSEVIMKPWVSCMYNRTCMCVENFKEVYPCGHWPPRRYNWCHRYEQSALGIIISKLYMEKRGLVSLQRPQWYNFRRRHTMNWFIS</sequence>
<protein>
    <submittedName>
        <fullName evidence="1">Uncharacterized protein</fullName>
    </submittedName>
</protein>
<comment type="caution">
    <text evidence="1">The sequence shown here is derived from an EMBL/GenBank/DDBJ whole genome shotgun (WGS) entry which is preliminary data.</text>
</comment>
<organism evidence="1 2">
    <name type="scientific">Batillaria attramentaria</name>
    <dbReference type="NCBI Taxonomy" id="370345"/>
    <lineage>
        <taxon>Eukaryota</taxon>
        <taxon>Metazoa</taxon>
        <taxon>Spiralia</taxon>
        <taxon>Lophotrochozoa</taxon>
        <taxon>Mollusca</taxon>
        <taxon>Gastropoda</taxon>
        <taxon>Caenogastropoda</taxon>
        <taxon>Sorbeoconcha</taxon>
        <taxon>Cerithioidea</taxon>
        <taxon>Batillariidae</taxon>
        <taxon>Batillaria</taxon>
    </lineage>
</organism>
<dbReference type="AlphaFoldDB" id="A0ABD0K642"/>
<accession>A0ABD0K642</accession>
<name>A0ABD0K642_9CAEN</name>
<gene>
    <name evidence="1" type="ORF">BaRGS_00026002</name>
</gene>
<evidence type="ECO:0000313" key="1">
    <source>
        <dbReference type="EMBL" id="KAK7482704.1"/>
    </source>
</evidence>